<dbReference type="InParanoid" id="A0A7X0MTX3"/>
<evidence type="ECO:0000313" key="1">
    <source>
        <dbReference type="EMBL" id="MBB6520006.1"/>
    </source>
</evidence>
<sequence>MNTPINNVAVIGSSGAIGRGFVEYFSAHHPDALIHAFSRQVPSNTTRNIHYHNIDYLNEDSLQYAAEIASIDKPLDRIVLATGLLHDKELKPEKTFKSLSRESLQRLHEINTIVPALVAKHFLPTLNREKTSVFAALSARVGSISDNQLGGWYAYRTSKAALNMLIKSFALEMKMRNKQAIVVGLHPGTVDSALSKPFQGNVPEGKLFTVDYSVNKLMEVVENLNTENSGQCIAWDGQEILP</sequence>
<accession>A0A7X0MTX3</accession>
<dbReference type="InterPro" id="IPR036291">
    <property type="entry name" value="NAD(P)-bd_dom_sf"/>
</dbReference>
<dbReference type="GO" id="GO:0005737">
    <property type="term" value="C:cytoplasm"/>
    <property type="evidence" value="ECO:0007669"/>
    <property type="project" value="TreeGrafter"/>
</dbReference>
<name>A0A7X0MTX3_9GAMM</name>
<proteinExistence type="predicted"/>
<dbReference type="RefSeq" id="WP_166852555.1">
    <property type="nucleotide sequence ID" value="NZ_JAAONY010000001.1"/>
</dbReference>
<dbReference type="InterPro" id="IPR051468">
    <property type="entry name" value="Fungal_SecMetab_SDRs"/>
</dbReference>
<dbReference type="EMBL" id="JACHHT010000001">
    <property type="protein sequence ID" value="MBB6520006.1"/>
    <property type="molecule type" value="Genomic_DNA"/>
</dbReference>
<organism evidence="1 2">
    <name type="scientific">Pseudoteredinibacter isoporae</name>
    <dbReference type="NCBI Taxonomy" id="570281"/>
    <lineage>
        <taxon>Bacteria</taxon>
        <taxon>Pseudomonadati</taxon>
        <taxon>Pseudomonadota</taxon>
        <taxon>Gammaproteobacteria</taxon>
        <taxon>Cellvibrionales</taxon>
        <taxon>Cellvibrionaceae</taxon>
        <taxon>Pseudoteredinibacter</taxon>
    </lineage>
</organism>
<keyword evidence="2" id="KW-1185">Reference proteome</keyword>
<dbReference type="GO" id="GO:0016491">
    <property type="term" value="F:oxidoreductase activity"/>
    <property type="evidence" value="ECO:0007669"/>
    <property type="project" value="TreeGrafter"/>
</dbReference>
<evidence type="ECO:0000313" key="2">
    <source>
        <dbReference type="Proteomes" id="UP000528457"/>
    </source>
</evidence>
<reference evidence="1 2" key="1">
    <citation type="submission" date="2020-08" db="EMBL/GenBank/DDBJ databases">
        <title>Genomic Encyclopedia of Type Strains, Phase IV (KMG-IV): sequencing the most valuable type-strain genomes for metagenomic binning, comparative biology and taxonomic classification.</title>
        <authorList>
            <person name="Goeker M."/>
        </authorList>
    </citation>
    <scope>NUCLEOTIDE SEQUENCE [LARGE SCALE GENOMIC DNA]</scope>
    <source>
        <strain evidence="1 2">DSM 22368</strain>
    </source>
</reference>
<protein>
    <submittedName>
        <fullName evidence="1">NAD(P)-dependent dehydrogenase (Short-subunit alcohol dehydrogenase family)</fullName>
    </submittedName>
</protein>
<dbReference type="Proteomes" id="UP000528457">
    <property type="component" value="Unassembled WGS sequence"/>
</dbReference>
<dbReference type="AlphaFoldDB" id="A0A7X0MTX3"/>
<comment type="caution">
    <text evidence="1">The sequence shown here is derived from an EMBL/GenBank/DDBJ whole genome shotgun (WGS) entry which is preliminary data.</text>
</comment>
<dbReference type="PANTHER" id="PTHR43544">
    <property type="entry name" value="SHORT-CHAIN DEHYDROGENASE/REDUCTASE"/>
    <property type="match status" value="1"/>
</dbReference>
<dbReference type="PANTHER" id="PTHR43544:SF12">
    <property type="entry name" value="NAD(P)-BINDING ROSSMANN-FOLD SUPERFAMILY PROTEIN"/>
    <property type="match status" value="1"/>
</dbReference>
<dbReference type="SUPFAM" id="SSF51735">
    <property type="entry name" value="NAD(P)-binding Rossmann-fold domains"/>
    <property type="match status" value="1"/>
</dbReference>
<dbReference type="Pfam" id="PF00106">
    <property type="entry name" value="adh_short"/>
    <property type="match status" value="1"/>
</dbReference>
<dbReference type="Gene3D" id="3.40.50.720">
    <property type="entry name" value="NAD(P)-binding Rossmann-like Domain"/>
    <property type="match status" value="1"/>
</dbReference>
<dbReference type="InterPro" id="IPR002347">
    <property type="entry name" value="SDR_fam"/>
</dbReference>
<gene>
    <name evidence="1" type="ORF">HNR48_000284</name>
</gene>